<keyword evidence="1" id="KW-1133">Transmembrane helix</keyword>
<dbReference type="Pfam" id="PF13968">
    <property type="entry name" value="DUF4220"/>
    <property type="match status" value="1"/>
</dbReference>
<reference evidence="3 4" key="1">
    <citation type="journal article" date="2010" name="Nature">
        <title>Genome sequencing and analysis of the model grass Brachypodium distachyon.</title>
        <authorList>
            <consortium name="International Brachypodium Initiative"/>
        </authorList>
    </citation>
    <scope>NUCLEOTIDE SEQUENCE [LARGE SCALE GENOMIC DNA]</scope>
    <source>
        <strain evidence="3 4">Bd21</strain>
    </source>
</reference>
<name>I1HI34_BRADI</name>
<dbReference type="PANTHER" id="PTHR31325">
    <property type="entry name" value="OS01G0798800 PROTEIN-RELATED"/>
    <property type="match status" value="1"/>
</dbReference>
<dbReference type="InParanoid" id="I1HI34"/>
<dbReference type="EnsemblPlants" id="KQK05608">
    <property type="protein sequence ID" value="KQK05608"/>
    <property type="gene ID" value="BRADI_2g21160v3"/>
</dbReference>
<dbReference type="InterPro" id="IPR025315">
    <property type="entry name" value="DUF4220"/>
</dbReference>
<keyword evidence="5" id="KW-1185">Reference proteome</keyword>
<dbReference type="AlphaFoldDB" id="I1HI34"/>
<gene>
    <name evidence="3" type="ORF">BRADI_2g21160v3</name>
</gene>
<dbReference type="Proteomes" id="UP000008810">
    <property type="component" value="Chromosome 2"/>
</dbReference>
<evidence type="ECO:0000313" key="4">
    <source>
        <dbReference type="EnsemblPlants" id="KQK05608"/>
    </source>
</evidence>
<dbReference type="Gramene" id="KQK05608">
    <property type="protein sequence ID" value="KQK05608"/>
    <property type="gene ID" value="BRADI_2g21160v3"/>
</dbReference>
<dbReference type="Pfam" id="PF04578">
    <property type="entry name" value="DUF594"/>
    <property type="match status" value="1"/>
</dbReference>
<evidence type="ECO:0000313" key="5">
    <source>
        <dbReference type="Proteomes" id="UP000008810"/>
    </source>
</evidence>
<feature type="domain" description="DUF4220" evidence="2">
    <location>
        <begin position="1"/>
        <end position="62"/>
    </location>
</feature>
<sequence>MLLVGAVLLDAAALAMLVASNWTMVILEGSGCFAWLVGAARRLWRPRRRWSETITQMNLISYSLRTPCSEARLFFKSIGVSRWHFLGDEEACRIPLSRLNQATEDVEKPSTGVKDKEEDSDERRSVLLDALMLAAELNKLDDETRWQVVAGVWGEMLTFVACRGSSAMGELVTMVSFLMNHLGLGNMF</sequence>
<dbReference type="HOGENOM" id="CLU_1442914_0_0_1"/>
<reference evidence="4" key="3">
    <citation type="submission" date="2018-08" db="UniProtKB">
        <authorList>
            <consortium name="EnsemblPlants"/>
        </authorList>
    </citation>
    <scope>IDENTIFICATION</scope>
    <source>
        <strain evidence="4">cv. Bd21</strain>
    </source>
</reference>
<dbReference type="OrthoDB" id="1689146at2759"/>
<organism evidence="4">
    <name type="scientific">Brachypodium distachyon</name>
    <name type="common">Purple false brome</name>
    <name type="synonym">Trachynia distachya</name>
    <dbReference type="NCBI Taxonomy" id="15368"/>
    <lineage>
        <taxon>Eukaryota</taxon>
        <taxon>Viridiplantae</taxon>
        <taxon>Streptophyta</taxon>
        <taxon>Embryophyta</taxon>
        <taxon>Tracheophyta</taxon>
        <taxon>Spermatophyta</taxon>
        <taxon>Magnoliopsida</taxon>
        <taxon>Liliopsida</taxon>
        <taxon>Poales</taxon>
        <taxon>Poaceae</taxon>
        <taxon>BOP clade</taxon>
        <taxon>Pooideae</taxon>
        <taxon>Stipodae</taxon>
        <taxon>Brachypodieae</taxon>
        <taxon>Brachypodium</taxon>
    </lineage>
</organism>
<dbReference type="EMBL" id="CM000881">
    <property type="protein sequence ID" value="KQK05608.1"/>
    <property type="molecule type" value="Genomic_DNA"/>
</dbReference>
<keyword evidence="1" id="KW-0812">Transmembrane</keyword>
<reference evidence="3" key="2">
    <citation type="submission" date="2017-06" db="EMBL/GenBank/DDBJ databases">
        <title>WGS assembly of Brachypodium distachyon.</title>
        <authorList>
            <consortium name="The International Brachypodium Initiative"/>
            <person name="Lucas S."/>
            <person name="Harmon-Smith M."/>
            <person name="Lail K."/>
            <person name="Tice H."/>
            <person name="Grimwood J."/>
            <person name="Bruce D."/>
            <person name="Barry K."/>
            <person name="Shu S."/>
            <person name="Lindquist E."/>
            <person name="Wang M."/>
            <person name="Pitluck S."/>
            <person name="Vogel J.P."/>
            <person name="Garvin D.F."/>
            <person name="Mockler T.C."/>
            <person name="Schmutz J."/>
            <person name="Rokhsar D."/>
            <person name="Bevan M.W."/>
        </authorList>
    </citation>
    <scope>NUCLEOTIDE SEQUENCE</scope>
    <source>
        <strain evidence="3">Bd21</strain>
    </source>
</reference>
<accession>I1HI34</accession>
<evidence type="ECO:0000256" key="1">
    <source>
        <dbReference type="SAM" id="Phobius"/>
    </source>
</evidence>
<protein>
    <recommendedName>
        <fullName evidence="2">DUF4220 domain-containing protein</fullName>
    </recommendedName>
</protein>
<feature type="transmembrane region" description="Helical" evidence="1">
    <location>
        <begin position="25"/>
        <end position="44"/>
    </location>
</feature>
<evidence type="ECO:0000259" key="2">
    <source>
        <dbReference type="Pfam" id="PF13968"/>
    </source>
</evidence>
<evidence type="ECO:0000313" key="3">
    <source>
        <dbReference type="EMBL" id="KQK05608.1"/>
    </source>
</evidence>
<dbReference type="InterPro" id="IPR007658">
    <property type="entry name" value="DUF594"/>
</dbReference>
<keyword evidence="1" id="KW-0472">Membrane</keyword>
<proteinExistence type="predicted"/>